<dbReference type="GO" id="GO:0046974">
    <property type="term" value="F:histone H3K9 methyltransferase activity"/>
    <property type="evidence" value="ECO:0007669"/>
    <property type="project" value="UniProtKB-ARBA"/>
</dbReference>
<dbReference type="GO" id="GO:0006346">
    <property type="term" value="P:DNA methylation-dependent constitutive heterochromatin formation"/>
    <property type="evidence" value="ECO:0007669"/>
    <property type="project" value="UniProtKB-ARBA"/>
</dbReference>
<evidence type="ECO:0000313" key="21">
    <source>
        <dbReference type="Proteomes" id="UP001318040"/>
    </source>
</evidence>
<dbReference type="SMART" id="SM00333">
    <property type="entry name" value="TUDOR"/>
    <property type="match status" value="2"/>
</dbReference>
<dbReference type="CDD" id="cd01395">
    <property type="entry name" value="HMT_MBD"/>
    <property type="match status" value="1"/>
</dbReference>
<dbReference type="InterPro" id="IPR002999">
    <property type="entry name" value="Tudor"/>
</dbReference>
<dbReference type="InterPro" id="IPR041291">
    <property type="entry name" value="TUDOR_5"/>
</dbReference>
<dbReference type="Pfam" id="PF01429">
    <property type="entry name" value="MBD"/>
    <property type="match status" value="1"/>
</dbReference>
<dbReference type="PROSITE" id="PS50868">
    <property type="entry name" value="POST_SET"/>
    <property type="match status" value="1"/>
</dbReference>
<feature type="region of interest" description="Disordered" evidence="16">
    <location>
        <begin position="303"/>
        <end position="338"/>
    </location>
</feature>
<feature type="compositionally biased region" description="Basic and acidic residues" evidence="16">
    <location>
        <begin position="1235"/>
        <end position="1256"/>
    </location>
</feature>
<dbReference type="InterPro" id="IPR047232">
    <property type="entry name" value="SETDB1/2-like_MBD"/>
</dbReference>
<feature type="domain" description="Post-SET" evidence="19">
    <location>
        <begin position="1489"/>
        <end position="1505"/>
    </location>
</feature>
<dbReference type="Pfam" id="PF18358">
    <property type="entry name" value="Tudor_4"/>
    <property type="match status" value="1"/>
</dbReference>
<feature type="domain" description="MBD" evidence="20">
    <location>
        <begin position="827"/>
        <end position="898"/>
    </location>
</feature>
<evidence type="ECO:0000256" key="15">
    <source>
        <dbReference type="ARBA" id="ARBA00023242"/>
    </source>
</evidence>
<evidence type="ECO:0000256" key="6">
    <source>
        <dbReference type="ARBA" id="ARBA00022679"/>
    </source>
</evidence>
<dbReference type="Pfam" id="PF00856">
    <property type="entry name" value="SET"/>
    <property type="match status" value="1"/>
</dbReference>
<feature type="compositionally biased region" description="Basic and acidic residues" evidence="16">
    <location>
        <begin position="1"/>
        <end position="24"/>
    </location>
</feature>
<evidence type="ECO:0000256" key="11">
    <source>
        <dbReference type="ARBA" id="ARBA00022853"/>
    </source>
</evidence>
<evidence type="ECO:0000259" key="18">
    <source>
        <dbReference type="PROSITE" id="PS50867"/>
    </source>
</evidence>
<feature type="compositionally biased region" description="Polar residues" evidence="16">
    <location>
        <begin position="1222"/>
        <end position="1234"/>
    </location>
</feature>
<feature type="compositionally biased region" description="Polar residues" evidence="16">
    <location>
        <begin position="303"/>
        <end position="318"/>
    </location>
</feature>
<evidence type="ECO:0000256" key="10">
    <source>
        <dbReference type="ARBA" id="ARBA00022833"/>
    </source>
</evidence>
<organism evidence="21 25">
    <name type="scientific">Petromyzon marinus</name>
    <name type="common">Sea lamprey</name>
    <dbReference type="NCBI Taxonomy" id="7757"/>
    <lineage>
        <taxon>Eukaryota</taxon>
        <taxon>Metazoa</taxon>
        <taxon>Chordata</taxon>
        <taxon>Craniata</taxon>
        <taxon>Vertebrata</taxon>
        <taxon>Cyclostomata</taxon>
        <taxon>Hyperoartia</taxon>
        <taxon>Petromyzontiformes</taxon>
        <taxon>Petromyzontidae</taxon>
        <taxon>Petromyzon</taxon>
    </lineage>
</organism>
<keyword evidence="21" id="KW-1185">Reference proteome</keyword>
<evidence type="ECO:0000259" key="20">
    <source>
        <dbReference type="PROSITE" id="PS50982"/>
    </source>
</evidence>
<evidence type="ECO:0000256" key="12">
    <source>
        <dbReference type="ARBA" id="ARBA00023015"/>
    </source>
</evidence>
<dbReference type="InterPro" id="IPR041292">
    <property type="entry name" value="Tudor_4"/>
</dbReference>
<dbReference type="Pfam" id="PF18300">
    <property type="entry name" value="DUF5604"/>
    <property type="match status" value="1"/>
</dbReference>
<dbReference type="FunFam" id="2.170.270.10:FF:000020">
    <property type="entry name" value="Histone-lysine N-methyltransferase"/>
    <property type="match status" value="1"/>
</dbReference>
<dbReference type="RefSeq" id="XP_032803967.1">
    <property type="nucleotide sequence ID" value="XM_032948076.1"/>
</dbReference>
<name>A0AAJ7SSK3_PETMA</name>
<evidence type="ECO:0000313" key="25">
    <source>
        <dbReference type="RefSeq" id="XP_032803986.1"/>
    </source>
</evidence>
<dbReference type="Pfam" id="PF18359">
    <property type="entry name" value="Tudor_5"/>
    <property type="match status" value="1"/>
</dbReference>
<dbReference type="GO" id="GO:0032259">
    <property type="term" value="P:methylation"/>
    <property type="evidence" value="ECO:0007669"/>
    <property type="project" value="UniProtKB-KW"/>
</dbReference>
<reference evidence="21" key="2">
    <citation type="submission" date="2025-05" db="UniProtKB">
        <authorList>
            <consortium name="RefSeq"/>
        </authorList>
    </citation>
    <scope>NUCLEOTIDE SEQUENCE [LARGE SCALE GENOMIC DNA]</scope>
    <source>
        <tissue evidence="22 23">Sperm</tissue>
    </source>
</reference>
<dbReference type="GO" id="GO:0005694">
    <property type="term" value="C:chromosome"/>
    <property type="evidence" value="ECO:0007669"/>
    <property type="project" value="UniProtKB-SubCell"/>
</dbReference>
<sequence length="1505" mass="166090">MALEDETAKDVMEEALKMAGKGEDTEMPLAEPQAESSQPNMNASPCTPEIGDVPHGSPMQVEEQSMSAKSDICERIGDDNADEAAEAAAGTQNGERGAETEDDPDNGLGEDLVVSVEEMELLVEKHLAEYADFHKQCTTFQEVQLLLAQREEKVANIDHIYSGFKMTVDHIQGQVRELYIKLGLNFDEVESLADAAIEIATTTGKEPSNDVIEILDDEDENAEANSETGGSNVKDSNRSKTIKDLNEEEVKGIIMVIADSLKEVQCCLSTLKEMHVKEGAHSSMWRDSRQKKANADTQLEVNSAASLTGSQSQPSSPTEPGADNEAGSVRPEQRFESGQPTAVGDEILLGMRVLGKKRTKTWHRGILVAIVSSASGFKYKVKFDSKGKSLLSGNHIAYDRHPESESLVVGSRVVAKYKDGSSVWLYAGIVAETPHRTNKYRFLIFFDDGYASYVTLLELYEVCRQLTNSWEDVDDRASREFMEDYIKSYPNRPMVLLKPGQNIKTEWEGTWWKSRIEEVDGSLVKIVFLIDERCEWIYRGSTRLEPMHTLKHYHTEKKPGQRMRPTTAGRNKGGPVVQYPQQEPQQHTKPQTPASALGSPIQAPFISHTVSLSSQFAIQDTQTWIPPMDKTSPPQKLGRPLFPSSTNFNFSMPSPSAQFPPSPSSSAVLQPGAQMSQSGGFQPYGKPTLSRQSSSHSESSLNSANRKQVAKKSTTFRQVTTSTRITDSDITWPATNYSYMPRPVDLTGTPARSSVGERVVRGHSEYEQEDISHNVGESQMYMPTNSKMESLATYPIYKAPKEKLLYVPHACSQSCLRSLRPANLDKYKGRNPLLVPLLYDFRRLSARRKINRKAPFHMMYRAPCGRSLRCMMEVQRYLFETYANFLFLEQFCFDPYVMAERRISTVKPLYCVRDITNGVEDVPVSCVNEIDSEPPPDAAYSKVRIPEHGVFINTSPEFLVCCSCTDGCQDKSKCACQQLTVDATGCSPGGQTNTDAGYHNKRLEECLPTGIYECNKQCKCNVRMCQNRLVQHGLQVRLQLFKTQNKGWGIRCLDDISKGSYVCIYAGKILTDDTADKEGLEMGDEYFANLDYIESVERHKDGYESEALASSESSGVNVKGGDDEEGSDDSESFCSNDHPEYRSPRARDKERDRERDRVGGNSSGGSSNVPMAFVRKLQKKQKQSTTTPPDGSDGTPFCSSSPAPPTPPVNSETAKHKVASWLSANQLDALTVQDSDSRSSFKNVEDLTKDSSKTAEPKQLSAPHYRAVDPKDDEIMILSSSSECEFQGSVGVNRTQRAGGGGITPPSNGLLQKGSTNAVPTLNSDDVQTISSGTDSDLADRPLKRQVAVKRGFAFKTTARGVAVKSTGMRRELGRGPVSTQAGPGQRGGGPSGGGGSGTGEGGNQPEKKSTREFFDGEDSCYIIDAKLIGNLGRYLNHSCSPNLFVQNVFVDTHDLRFPWVAFFASKRIRAGTELTWDYSYEVGSVPGKELLCYCGSTECRGRLL</sequence>
<feature type="domain" description="SET" evidence="17">
    <location>
        <begin position="1036"/>
        <end position="1480"/>
    </location>
</feature>
<feature type="compositionally biased region" description="Gly residues" evidence="16">
    <location>
        <begin position="1385"/>
        <end position="1403"/>
    </location>
</feature>
<dbReference type="SMART" id="SM00468">
    <property type="entry name" value="PreSET"/>
    <property type="match status" value="1"/>
</dbReference>
<dbReference type="InterPro" id="IPR007728">
    <property type="entry name" value="Pre-SET_dom"/>
</dbReference>
<keyword evidence="9" id="KW-0677">Repeat</keyword>
<reference evidence="25" key="1">
    <citation type="submission" date="2025-04" db="UniProtKB">
        <authorList>
            <consortium name="RefSeq"/>
        </authorList>
    </citation>
    <scope>IDENTIFICATION</scope>
    <source>
        <tissue evidence="25">Sperm</tissue>
    </source>
</reference>
<protein>
    <submittedName>
        <fullName evidence="22 23">Histone-lysine N-methyltransferase SETDB1-like isoform X1</fullName>
    </submittedName>
</protein>
<evidence type="ECO:0000256" key="7">
    <source>
        <dbReference type="ARBA" id="ARBA00022691"/>
    </source>
</evidence>
<comment type="subcellular location">
    <subcellularLocation>
        <location evidence="2">Chromosome</location>
    </subcellularLocation>
    <subcellularLocation>
        <location evidence="1">Nucleus</location>
    </subcellularLocation>
</comment>
<dbReference type="InterPro" id="IPR001739">
    <property type="entry name" value="Methyl_CpG_DNA-bd"/>
</dbReference>
<feature type="compositionally biased region" description="Acidic residues" evidence="16">
    <location>
        <begin position="1122"/>
        <end position="1131"/>
    </location>
</feature>
<feature type="compositionally biased region" description="Low complexity" evidence="16">
    <location>
        <begin position="1183"/>
        <end position="1196"/>
    </location>
</feature>
<dbReference type="CDD" id="cd10517">
    <property type="entry name" value="SET_SETDB1"/>
    <property type="match status" value="1"/>
</dbReference>
<dbReference type="PANTHER" id="PTHR46024">
    <property type="entry name" value="HISTONE-LYSINE N-METHYLTRANSFERASE EGGLESS"/>
    <property type="match status" value="1"/>
</dbReference>
<dbReference type="RefSeq" id="XP_032803949.1">
    <property type="nucleotide sequence ID" value="XM_032948058.1"/>
</dbReference>
<evidence type="ECO:0000256" key="2">
    <source>
        <dbReference type="ARBA" id="ARBA00004286"/>
    </source>
</evidence>
<proteinExistence type="predicted"/>
<evidence type="ECO:0000256" key="1">
    <source>
        <dbReference type="ARBA" id="ARBA00004123"/>
    </source>
</evidence>
<dbReference type="InterPro" id="IPR046341">
    <property type="entry name" value="SET_dom_sf"/>
</dbReference>
<dbReference type="PROSITE" id="PS50867">
    <property type="entry name" value="PRE_SET"/>
    <property type="match status" value="1"/>
</dbReference>
<keyword evidence="5" id="KW-0489">Methyltransferase</keyword>
<keyword evidence="14" id="KW-0804">Transcription</keyword>
<dbReference type="PANTHER" id="PTHR46024:SF2">
    <property type="entry name" value="HISTONE-LYSINE N-METHYLTRANSFERASE SETDB1"/>
    <property type="match status" value="1"/>
</dbReference>
<dbReference type="GO" id="GO:0005634">
    <property type="term" value="C:nucleus"/>
    <property type="evidence" value="ECO:0007669"/>
    <property type="project" value="UniProtKB-SubCell"/>
</dbReference>
<keyword evidence="7" id="KW-0949">S-adenosyl-L-methionine</keyword>
<dbReference type="GO" id="GO:0003677">
    <property type="term" value="F:DNA binding"/>
    <property type="evidence" value="ECO:0007669"/>
    <property type="project" value="InterPro"/>
</dbReference>
<dbReference type="CDD" id="cd20382">
    <property type="entry name" value="Tudor_SETDB1_rpt1"/>
    <property type="match status" value="1"/>
</dbReference>
<dbReference type="SMART" id="SM00317">
    <property type="entry name" value="SET"/>
    <property type="match status" value="1"/>
</dbReference>
<keyword evidence="4" id="KW-0678">Repressor</keyword>
<evidence type="ECO:0000256" key="8">
    <source>
        <dbReference type="ARBA" id="ARBA00022723"/>
    </source>
</evidence>
<dbReference type="CTD" id="9869"/>
<evidence type="ECO:0000256" key="9">
    <source>
        <dbReference type="ARBA" id="ARBA00022737"/>
    </source>
</evidence>
<evidence type="ECO:0000256" key="5">
    <source>
        <dbReference type="ARBA" id="ARBA00022603"/>
    </source>
</evidence>
<feature type="compositionally biased region" description="Low complexity" evidence="16">
    <location>
        <begin position="1105"/>
        <end position="1114"/>
    </location>
</feature>
<dbReference type="Pfam" id="PF05033">
    <property type="entry name" value="Pre-SET"/>
    <property type="match status" value="1"/>
</dbReference>
<feature type="compositionally biased region" description="Polar residues" evidence="16">
    <location>
        <begin position="34"/>
        <end position="45"/>
    </location>
</feature>
<dbReference type="SMART" id="SM00391">
    <property type="entry name" value="MBD"/>
    <property type="match status" value="1"/>
</dbReference>
<evidence type="ECO:0000256" key="4">
    <source>
        <dbReference type="ARBA" id="ARBA00022491"/>
    </source>
</evidence>
<evidence type="ECO:0000256" key="16">
    <source>
        <dbReference type="SAM" id="MobiDB-lite"/>
    </source>
</evidence>
<feature type="region of interest" description="Disordered" evidence="16">
    <location>
        <begin position="1103"/>
        <end position="1266"/>
    </location>
</feature>
<evidence type="ECO:0000256" key="3">
    <source>
        <dbReference type="ARBA" id="ARBA00022454"/>
    </source>
</evidence>
<dbReference type="InterPro" id="IPR051516">
    <property type="entry name" value="SETDB_methyltransferase"/>
</dbReference>
<accession>A0AAJ7SSK3</accession>
<feature type="region of interest" description="Disordered" evidence="16">
    <location>
        <begin position="624"/>
        <end position="721"/>
    </location>
</feature>
<feature type="region of interest" description="Disordered" evidence="16">
    <location>
        <begin position="83"/>
        <end position="109"/>
    </location>
</feature>
<feature type="compositionally biased region" description="Basic and acidic residues" evidence="16">
    <location>
        <begin position="1137"/>
        <end position="1158"/>
    </location>
</feature>
<dbReference type="PROSITE" id="PS50280">
    <property type="entry name" value="SET"/>
    <property type="match status" value="1"/>
</dbReference>
<dbReference type="GO" id="GO:0008270">
    <property type="term" value="F:zinc ion binding"/>
    <property type="evidence" value="ECO:0007669"/>
    <property type="project" value="InterPro"/>
</dbReference>
<dbReference type="SUPFAM" id="SSF82199">
    <property type="entry name" value="SET domain"/>
    <property type="match status" value="1"/>
</dbReference>
<evidence type="ECO:0000313" key="26">
    <source>
        <dbReference type="RefSeq" id="XP_032803994.1"/>
    </source>
</evidence>
<dbReference type="RefSeq" id="XP_032803976.1">
    <property type="nucleotide sequence ID" value="XM_032948085.1"/>
</dbReference>
<dbReference type="InterPro" id="IPR001214">
    <property type="entry name" value="SET_dom"/>
</dbReference>
<dbReference type="PROSITE" id="PS50982">
    <property type="entry name" value="MBD"/>
    <property type="match status" value="1"/>
</dbReference>
<keyword evidence="8" id="KW-0479">Metal-binding</keyword>
<dbReference type="GeneID" id="116939538"/>
<feature type="compositionally biased region" description="Low complexity" evidence="16">
    <location>
        <begin position="690"/>
        <end position="703"/>
    </location>
</feature>
<evidence type="ECO:0000256" key="13">
    <source>
        <dbReference type="ARBA" id="ARBA00023054"/>
    </source>
</evidence>
<feature type="domain" description="Pre-SET" evidence="18">
    <location>
        <begin position="960"/>
        <end position="1033"/>
    </location>
</feature>
<dbReference type="GO" id="GO:0070828">
    <property type="term" value="P:heterochromatin organization"/>
    <property type="evidence" value="ECO:0007669"/>
    <property type="project" value="TreeGrafter"/>
</dbReference>
<gene>
    <name evidence="22 23 24 25 26" type="primary">LOC116939538</name>
</gene>
<keyword evidence="3" id="KW-0158">Chromosome</keyword>
<keyword evidence="13" id="KW-0175">Coiled coil</keyword>
<feature type="region of interest" description="Disordered" evidence="16">
    <location>
        <begin position="220"/>
        <end position="240"/>
    </location>
</feature>
<dbReference type="InterPro" id="IPR016177">
    <property type="entry name" value="DNA-bd_dom_sf"/>
</dbReference>
<dbReference type="SUPFAM" id="SSF54171">
    <property type="entry name" value="DNA-binding domain"/>
    <property type="match status" value="1"/>
</dbReference>
<dbReference type="FunFam" id="2.30.30.140:FF:000034">
    <property type="entry name" value="Histone-lysine N-methyltransferase"/>
    <property type="match status" value="1"/>
</dbReference>
<dbReference type="GO" id="GO:1990841">
    <property type="term" value="F:promoter-specific chromatin binding"/>
    <property type="evidence" value="ECO:0007669"/>
    <property type="project" value="UniProtKB-ARBA"/>
</dbReference>
<evidence type="ECO:0000313" key="22">
    <source>
        <dbReference type="RefSeq" id="XP_032803949.1"/>
    </source>
</evidence>
<keyword evidence="10" id="KW-0862">Zinc</keyword>
<dbReference type="FunFam" id="2.170.270.10:FF:000017">
    <property type="entry name" value="Histone-lysine N-methyltransferase"/>
    <property type="match status" value="1"/>
</dbReference>
<dbReference type="RefSeq" id="XP_032803986.1">
    <property type="nucleotide sequence ID" value="XM_032948095.1"/>
</dbReference>
<evidence type="ECO:0000313" key="23">
    <source>
        <dbReference type="RefSeq" id="XP_032803967.1"/>
    </source>
</evidence>
<evidence type="ECO:0000313" key="24">
    <source>
        <dbReference type="RefSeq" id="XP_032803976.1"/>
    </source>
</evidence>
<dbReference type="InterPro" id="IPR003616">
    <property type="entry name" value="Post-SET_dom"/>
</dbReference>
<keyword evidence="11" id="KW-0156">Chromatin regulator</keyword>
<evidence type="ECO:0000259" key="17">
    <source>
        <dbReference type="PROSITE" id="PS50280"/>
    </source>
</evidence>
<dbReference type="RefSeq" id="XP_032803994.1">
    <property type="nucleotide sequence ID" value="XM_032948103.1"/>
</dbReference>
<keyword evidence="6" id="KW-0808">Transferase</keyword>
<feature type="region of interest" description="Disordered" evidence="16">
    <location>
        <begin position="1292"/>
        <end position="1338"/>
    </location>
</feature>
<feature type="region of interest" description="Disordered" evidence="16">
    <location>
        <begin position="1"/>
        <end position="70"/>
    </location>
</feature>
<feature type="region of interest" description="Disordered" evidence="16">
    <location>
        <begin position="554"/>
        <end position="599"/>
    </location>
</feature>
<keyword evidence="12" id="KW-0805">Transcription regulation</keyword>
<evidence type="ECO:0000259" key="19">
    <source>
        <dbReference type="PROSITE" id="PS50868"/>
    </source>
</evidence>
<dbReference type="Gene3D" id="2.30.30.140">
    <property type="match status" value="3"/>
</dbReference>
<dbReference type="Proteomes" id="UP001318040">
    <property type="component" value="Chromosome 1"/>
</dbReference>
<dbReference type="CDD" id="cd21181">
    <property type="entry name" value="Tudor_SETDB1_rpt2"/>
    <property type="match status" value="1"/>
</dbReference>
<dbReference type="InterPro" id="IPR040880">
    <property type="entry name" value="DUF5604"/>
</dbReference>
<feature type="region of interest" description="Disordered" evidence="16">
    <location>
        <begin position="1365"/>
        <end position="1411"/>
    </location>
</feature>
<dbReference type="Gene3D" id="2.170.270.10">
    <property type="entry name" value="SET domain"/>
    <property type="match status" value="2"/>
</dbReference>
<dbReference type="SMART" id="SM00508">
    <property type="entry name" value="PostSET"/>
    <property type="match status" value="1"/>
</dbReference>
<dbReference type="KEGG" id="pmrn:116939538"/>
<feature type="compositionally biased region" description="Low complexity" evidence="16">
    <location>
        <begin position="575"/>
        <end position="585"/>
    </location>
</feature>
<keyword evidence="15" id="KW-0539">Nucleus</keyword>
<evidence type="ECO:0000256" key="14">
    <source>
        <dbReference type="ARBA" id="ARBA00023163"/>
    </source>
</evidence>
<feature type="compositionally biased region" description="Polar residues" evidence="16">
    <location>
        <begin position="1305"/>
        <end position="1335"/>
    </location>
</feature>